<protein>
    <recommendedName>
        <fullName evidence="3">Sensor histidine kinase NatK C-terminal domain-containing protein</fullName>
    </recommendedName>
</protein>
<evidence type="ECO:0008006" key="3">
    <source>
        <dbReference type="Google" id="ProtNLM"/>
    </source>
</evidence>
<gene>
    <name evidence="1" type="ORF">L2X98_18325</name>
</gene>
<sequence>MSNRCAGAAPPVAGHGIAGMRERAAAFGGTVEIRTDRPGEFVVAARLPLEVL</sequence>
<reference evidence="1" key="1">
    <citation type="submission" date="2022-01" db="EMBL/GenBank/DDBJ databases">
        <title>Microbacterium eymi and Microbacterium rhizovicinus sp. nov., isolated from the rhizospheric soil of Elymus tsukushiensis, a plant native to the Dokdo Islands, Republic of Korea.</title>
        <authorList>
            <person name="Hwang Y.J."/>
        </authorList>
    </citation>
    <scope>NUCLEOTIDE SEQUENCE</scope>
    <source>
        <strain evidence="1">KUDC0405</strain>
    </source>
</reference>
<dbReference type="InterPro" id="IPR036890">
    <property type="entry name" value="HATPase_C_sf"/>
</dbReference>
<evidence type="ECO:0000313" key="1">
    <source>
        <dbReference type="EMBL" id="UUT35378.1"/>
    </source>
</evidence>
<accession>A0ABY5NJP8</accession>
<dbReference type="Proteomes" id="UP001054811">
    <property type="component" value="Chromosome"/>
</dbReference>
<dbReference type="RefSeq" id="WP_259611964.1">
    <property type="nucleotide sequence ID" value="NZ_CP091139.2"/>
</dbReference>
<organism evidence="1 2">
    <name type="scientific">Microbacterium elymi</name>
    <dbReference type="NCBI Taxonomy" id="2909587"/>
    <lineage>
        <taxon>Bacteria</taxon>
        <taxon>Bacillati</taxon>
        <taxon>Actinomycetota</taxon>
        <taxon>Actinomycetes</taxon>
        <taxon>Micrococcales</taxon>
        <taxon>Microbacteriaceae</taxon>
        <taxon>Microbacterium</taxon>
    </lineage>
</organism>
<keyword evidence="2" id="KW-1185">Reference proteome</keyword>
<evidence type="ECO:0000313" key="2">
    <source>
        <dbReference type="Proteomes" id="UP001054811"/>
    </source>
</evidence>
<dbReference type="EMBL" id="CP091139">
    <property type="protein sequence ID" value="UUT35378.1"/>
    <property type="molecule type" value="Genomic_DNA"/>
</dbReference>
<proteinExistence type="predicted"/>
<dbReference type="Gene3D" id="3.30.565.10">
    <property type="entry name" value="Histidine kinase-like ATPase, C-terminal domain"/>
    <property type="match status" value="1"/>
</dbReference>
<name>A0ABY5NJP8_9MICO</name>